<protein>
    <submittedName>
        <fullName evidence="2">Uncharacterized protein</fullName>
    </submittedName>
</protein>
<organism evidence="1 2">
    <name type="scientific">Panagrolaimus davidi</name>
    <dbReference type="NCBI Taxonomy" id="227884"/>
    <lineage>
        <taxon>Eukaryota</taxon>
        <taxon>Metazoa</taxon>
        <taxon>Ecdysozoa</taxon>
        <taxon>Nematoda</taxon>
        <taxon>Chromadorea</taxon>
        <taxon>Rhabditida</taxon>
        <taxon>Tylenchina</taxon>
        <taxon>Panagrolaimomorpha</taxon>
        <taxon>Panagrolaimoidea</taxon>
        <taxon>Panagrolaimidae</taxon>
        <taxon>Panagrolaimus</taxon>
    </lineage>
</organism>
<proteinExistence type="predicted"/>
<name>A0A914PUZ4_9BILA</name>
<dbReference type="WBParaSite" id="PDA_v2.g22568.t1">
    <property type="protein sequence ID" value="PDA_v2.g22568.t1"/>
    <property type="gene ID" value="PDA_v2.g22568"/>
</dbReference>
<dbReference type="AlphaFoldDB" id="A0A914PUZ4"/>
<dbReference type="Proteomes" id="UP000887578">
    <property type="component" value="Unplaced"/>
</dbReference>
<evidence type="ECO:0000313" key="2">
    <source>
        <dbReference type="WBParaSite" id="PDA_v2.g22568.t1"/>
    </source>
</evidence>
<keyword evidence="1" id="KW-1185">Reference proteome</keyword>
<evidence type="ECO:0000313" key="1">
    <source>
        <dbReference type="Proteomes" id="UP000887578"/>
    </source>
</evidence>
<sequence length="110" mass="12690">MEPSEFTIVKRIKFNKVDLESIKDYGNLHTSKSFVSNIPGIRYLIAIFPYGDLEKHHGQTRIFLCLELPTGMKVEAEVIFSVASANYTTVLKQRYDKSIDFQTLKFLVKK</sequence>
<dbReference type="SUPFAM" id="SSF49599">
    <property type="entry name" value="TRAF domain-like"/>
    <property type="match status" value="1"/>
</dbReference>
<accession>A0A914PUZ4</accession>
<reference evidence="2" key="1">
    <citation type="submission" date="2022-11" db="UniProtKB">
        <authorList>
            <consortium name="WormBaseParasite"/>
        </authorList>
    </citation>
    <scope>IDENTIFICATION</scope>
</reference>